<dbReference type="InterPro" id="IPR039422">
    <property type="entry name" value="MarR/SlyA-like"/>
</dbReference>
<dbReference type="SMART" id="SM00347">
    <property type="entry name" value="HTH_MARR"/>
    <property type="match status" value="1"/>
</dbReference>
<reference evidence="2 3" key="1">
    <citation type="submission" date="2023-02" db="EMBL/GenBank/DDBJ databases">
        <title>Genome sequence of Sphingomonas naphthae.</title>
        <authorList>
            <person name="Kim S."/>
            <person name="Heo J."/>
            <person name="Kwon S.-W."/>
        </authorList>
    </citation>
    <scope>NUCLEOTIDE SEQUENCE [LARGE SCALE GENOMIC DNA]</scope>
    <source>
        <strain evidence="2 3">KACC 18716</strain>
    </source>
</reference>
<dbReference type="Gene3D" id="1.10.10.10">
    <property type="entry name" value="Winged helix-like DNA-binding domain superfamily/Winged helix DNA-binding domain"/>
    <property type="match status" value="1"/>
</dbReference>
<proteinExistence type="predicted"/>
<evidence type="ECO:0000313" key="3">
    <source>
        <dbReference type="Proteomes" id="UP001220395"/>
    </source>
</evidence>
<dbReference type="EMBL" id="CP117411">
    <property type="protein sequence ID" value="WCT74393.1"/>
    <property type="molecule type" value="Genomic_DNA"/>
</dbReference>
<evidence type="ECO:0000313" key="2">
    <source>
        <dbReference type="EMBL" id="WCT74393.1"/>
    </source>
</evidence>
<evidence type="ECO:0000259" key="1">
    <source>
        <dbReference type="PROSITE" id="PS50995"/>
    </source>
</evidence>
<dbReference type="PANTHER" id="PTHR33164">
    <property type="entry name" value="TRANSCRIPTIONAL REGULATOR, MARR FAMILY"/>
    <property type="match status" value="1"/>
</dbReference>
<protein>
    <submittedName>
        <fullName evidence="2">MarR family transcriptional regulator</fullName>
    </submittedName>
</protein>
<feature type="domain" description="HTH marR-type" evidence="1">
    <location>
        <begin position="9"/>
        <end position="145"/>
    </location>
</feature>
<dbReference type="Proteomes" id="UP001220395">
    <property type="component" value="Chromosome"/>
</dbReference>
<dbReference type="PANTHER" id="PTHR33164:SF99">
    <property type="entry name" value="MARR FAMILY REGULATORY PROTEIN"/>
    <property type="match status" value="1"/>
</dbReference>
<dbReference type="SUPFAM" id="SSF46785">
    <property type="entry name" value="Winged helix' DNA-binding domain"/>
    <property type="match status" value="1"/>
</dbReference>
<organism evidence="2 3">
    <name type="scientific">Sphingomonas naphthae</name>
    <dbReference type="NCBI Taxonomy" id="1813468"/>
    <lineage>
        <taxon>Bacteria</taxon>
        <taxon>Pseudomonadati</taxon>
        <taxon>Pseudomonadota</taxon>
        <taxon>Alphaproteobacteria</taxon>
        <taxon>Sphingomonadales</taxon>
        <taxon>Sphingomonadaceae</taxon>
        <taxon>Sphingomonas</taxon>
    </lineage>
</organism>
<dbReference type="InterPro" id="IPR000835">
    <property type="entry name" value="HTH_MarR-typ"/>
</dbReference>
<dbReference type="RefSeq" id="WP_273689398.1">
    <property type="nucleotide sequence ID" value="NZ_CP117411.1"/>
</dbReference>
<dbReference type="InterPro" id="IPR036388">
    <property type="entry name" value="WH-like_DNA-bd_sf"/>
</dbReference>
<name>A0ABY7TN10_9SPHN</name>
<sequence length="153" mass="16439">MPDECWYDRVTLPALLRHARTTYGAAMRRALAREGYDDIPGNGLYVIGGLALGDGGIPIGQLVRDLGITKQGAGQLVDTLVLRGYLARDPDPADRRQVIVTLTERGAAAAAVQAGVREEIDAALAGRIGEADVAAMRRGLGTLIEMERRKEEE</sequence>
<dbReference type="PROSITE" id="PS50995">
    <property type="entry name" value="HTH_MARR_2"/>
    <property type="match status" value="1"/>
</dbReference>
<accession>A0ABY7TN10</accession>
<dbReference type="InterPro" id="IPR036390">
    <property type="entry name" value="WH_DNA-bd_sf"/>
</dbReference>
<gene>
    <name evidence="2" type="ORF">PQ455_03960</name>
</gene>
<dbReference type="Pfam" id="PF12802">
    <property type="entry name" value="MarR_2"/>
    <property type="match status" value="1"/>
</dbReference>
<keyword evidence="3" id="KW-1185">Reference proteome</keyword>